<dbReference type="EMBL" id="CAFAAM010000010">
    <property type="protein sequence ID" value="CAB4793455.1"/>
    <property type="molecule type" value="Genomic_DNA"/>
</dbReference>
<dbReference type="GO" id="GO:0031167">
    <property type="term" value="P:rRNA methylation"/>
    <property type="evidence" value="ECO:0007669"/>
    <property type="project" value="InterPro"/>
</dbReference>
<evidence type="ECO:0000313" key="5">
    <source>
        <dbReference type="EMBL" id="CAB4370614.1"/>
    </source>
</evidence>
<dbReference type="SUPFAM" id="SSF53335">
    <property type="entry name" value="S-adenosyl-L-methionine-dependent methyltransferases"/>
    <property type="match status" value="1"/>
</dbReference>
<dbReference type="EMBL" id="CAEZTY010000005">
    <property type="protein sequence ID" value="CAB4577167.1"/>
    <property type="molecule type" value="Genomic_DNA"/>
</dbReference>
<evidence type="ECO:0000256" key="1">
    <source>
        <dbReference type="ARBA" id="ARBA00022603"/>
    </source>
</evidence>
<sequence>MRVVAGEAGGRRLIAPEGSDTRPTLDRVREAMFNSLVSLGAVDDAKVLDLYAGSGALGIEALSRGARSCVFVDNGRDARKAIATNLATTGFIEQSLVAPQDAVTWLRQASASASSEQSRFDLVLIDPPYAAEDELWSEVLGFVGIVAAGGVVVTESARPIAVPAGWDAQKEKRYGGTLISVLLPPDSPESP</sequence>
<evidence type="ECO:0000256" key="2">
    <source>
        <dbReference type="ARBA" id="ARBA00022679"/>
    </source>
</evidence>
<dbReference type="EMBL" id="CAFBNJ010000017">
    <property type="protein sequence ID" value="CAB4945833.1"/>
    <property type="molecule type" value="Genomic_DNA"/>
</dbReference>
<dbReference type="Gene3D" id="3.40.50.150">
    <property type="entry name" value="Vaccinia Virus protein VP39"/>
    <property type="match status" value="1"/>
</dbReference>
<keyword evidence="2" id="KW-0808">Transferase</keyword>
<evidence type="ECO:0000313" key="4">
    <source>
        <dbReference type="EMBL" id="CAB4336708.1"/>
    </source>
</evidence>
<protein>
    <submittedName>
        <fullName evidence="9">Unannotated protein</fullName>
    </submittedName>
</protein>
<dbReference type="EMBL" id="CAEZVC010000033">
    <property type="protein sequence ID" value="CAB4620321.1"/>
    <property type="molecule type" value="Genomic_DNA"/>
</dbReference>
<evidence type="ECO:0000313" key="8">
    <source>
        <dbReference type="EMBL" id="CAB4696296.1"/>
    </source>
</evidence>
<evidence type="ECO:0000313" key="10">
    <source>
        <dbReference type="EMBL" id="CAB4793455.1"/>
    </source>
</evidence>
<dbReference type="PROSITE" id="PS00092">
    <property type="entry name" value="N6_MTASE"/>
    <property type="match status" value="1"/>
</dbReference>
<name>A0A6J6WF10_9ZZZZ</name>
<dbReference type="PANTHER" id="PTHR43542:SF1">
    <property type="entry name" value="METHYLTRANSFERASE"/>
    <property type="match status" value="1"/>
</dbReference>
<dbReference type="EMBL" id="CAEUNJ010000009">
    <property type="protein sequence ID" value="CAB4370614.1"/>
    <property type="molecule type" value="Genomic_DNA"/>
</dbReference>
<evidence type="ECO:0000313" key="9">
    <source>
        <dbReference type="EMBL" id="CAB4781824.1"/>
    </source>
</evidence>
<dbReference type="GO" id="GO:0003676">
    <property type="term" value="F:nucleic acid binding"/>
    <property type="evidence" value="ECO:0007669"/>
    <property type="project" value="InterPro"/>
</dbReference>
<gene>
    <name evidence="6" type="ORF">UFOPK1762_00263</name>
    <name evidence="7" type="ORF">UFOPK1906_00718</name>
    <name evidence="8" type="ORF">UFOPK2624_00270</name>
    <name evidence="9" type="ORF">UFOPK2969_00146</name>
    <name evidence="10" type="ORF">UFOPK3010_00145</name>
    <name evidence="4" type="ORF">UFOPK3331_00638</name>
    <name evidence="11" type="ORF">UFOPK3785_00503</name>
    <name evidence="12" type="ORF">UFOPK3927_00248</name>
    <name evidence="5" type="ORF">UFOPK4201_00326</name>
    <name evidence="13" type="ORF">UFOPK4371_00904</name>
</gene>
<keyword evidence="1" id="KW-0489">Methyltransferase</keyword>
<dbReference type="Pfam" id="PF03602">
    <property type="entry name" value="Cons_hypoth95"/>
    <property type="match status" value="1"/>
</dbReference>
<proteinExistence type="predicted"/>
<reference evidence="9" key="1">
    <citation type="submission" date="2020-05" db="EMBL/GenBank/DDBJ databases">
        <authorList>
            <person name="Chiriac C."/>
            <person name="Salcher M."/>
            <person name="Ghai R."/>
            <person name="Kavagutti S V."/>
        </authorList>
    </citation>
    <scope>NUCLEOTIDE SEQUENCE</scope>
</reference>
<evidence type="ECO:0000313" key="7">
    <source>
        <dbReference type="EMBL" id="CAB4620321.1"/>
    </source>
</evidence>
<dbReference type="PIRSF" id="PIRSF004553">
    <property type="entry name" value="CHP00095"/>
    <property type="match status" value="1"/>
</dbReference>
<dbReference type="InterPro" id="IPR029063">
    <property type="entry name" value="SAM-dependent_MTases_sf"/>
</dbReference>
<dbReference type="CDD" id="cd02440">
    <property type="entry name" value="AdoMet_MTases"/>
    <property type="match status" value="1"/>
</dbReference>
<dbReference type="GO" id="GO:0008168">
    <property type="term" value="F:methyltransferase activity"/>
    <property type="evidence" value="ECO:0007669"/>
    <property type="project" value="UniProtKB-KW"/>
</dbReference>
<dbReference type="EMBL" id="CAFBOK010000016">
    <property type="protein sequence ID" value="CAB4972974.1"/>
    <property type="molecule type" value="Genomic_DNA"/>
</dbReference>
<feature type="region of interest" description="Disordered" evidence="3">
    <location>
        <begin position="1"/>
        <end position="21"/>
    </location>
</feature>
<dbReference type="AlphaFoldDB" id="A0A6J6WF10"/>
<dbReference type="EMBL" id="CAFBRD010000042">
    <property type="protein sequence ID" value="CAB5077010.1"/>
    <property type="molecule type" value="Genomic_DNA"/>
</dbReference>
<evidence type="ECO:0000313" key="13">
    <source>
        <dbReference type="EMBL" id="CAB5077010.1"/>
    </source>
</evidence>
<organism evidence="9">
    <name type="scientific">freshwater metagenome</name>
    <dbReference type="NCBI Taxonomy" id="449393"/>
    <lineage>
        <taxon>unclassified sequences</taxon>
        <taxon>metagenomes</taxon>
        <taxon>ecological metagenomes</taxon>
    </lineage>
</organism>
<dbReference type="EMBL" id="CAESAL010000015">
    <property type="protein sequence ID" value="CAB4336708.1"/>
    <property type="molecule type" value="Genomic_DNA"/>
</dbReference>
<dbReference type="NCBIfam" id="TIGR00095">
    <property type="entry name" value="16S rRNA (guanine(966)-N(2))-methyltransferase RsmD"/>
    <property type="match status" value="1"/>
</dbReference>
<dbReference type="EMBL" id="CAEZXY010000005">
    <property type="protein sequence ID" value="CAB4696296.1"/>
    <property type="molecule type" value="Genomic_DNA"/>
</dbReference>
<dbReference type="InterPro" id="IPR002052">
    <property type="entry name" value="DNA_methylase_N6_adenine_CS"/>
</dbReference>
<evidence type="ECO:0000313" key="12">
    <source>
        <dbReference type="EMBL" id="CAB4972974.1"/>
    </source>
</evidence>
<evidence type="ECO:0000313" key="6">
    <source>
        <dbReference type="EMBL" id="CAB4577167.1"/>
    </source>
</evidence>
<dbReference type="EMBL" id="CAFAAD010000006">
    <property type="protein sequence ID" value="CAB4781824.1"/>
    <property type="molecule type" value="Genomic_DNA"/>
</dbReference>
<dbReference type="PANTHER" id="PTHR43542">
    <property type="entry name" value="METHYLTRANSFERASE"/>
    <property type="match status" value="1"/>
</dbReference>
<dbReference type="InterPro" id="IPR004398">
    <property type="entry name" value="RNA_MeTrfase_RsmD"/>
</dbReference>
<evidence type="ECO:0000313" key="11">
    <source>
        <dbReference type="EMBL" id="CAB4945833.1"/>
    </source>
</evidence>
<evidence type="ECO:0000256" key="3">
    <source>
        <dbReference type="SAM" id="MobiDB-lite"/>
    </source>
</evidence>
<accession>A0A6J6WF10</accession>